<feature type="region of interest" description="Disordered" evidence="1">
    <location>
        <begin position="1"/>
        <end position="65"/>
    </location>
</feature>
<comment type="caution">
    <text evidence="2">The sequence shown here is derived from an EMBL/GenBank/DDBJ whole genome shotgun (WGS) entry which is preliminary data.</text>
</comment>
<dbReference type="EMBL" id="ML986684">
    <property type="protein sequence ID" value="KAF2260310.1"/>
    <property type="molecule type" value="Genomic_DNA"/>
</dbReference>
<gene>
    <name evidence="2" type="ORF">CC78DRAFT_571304</name>
</gene>
<evidence type="ECO:0000313" key="2">
    <source>
        <dbReference type="EMBL" id="KAF2260310.1"/>
    </source>
</evidence>
<organism evidence="2 3">
    <name type="scientific">Lojkania enalia</name>
    <dbReference type="NCBI Taxonomy" id="147567"/>
    <lineage>
        <taxon>Eukaryota</taxon>
        <taxon>Fungi</taxon>
        <taxon>Dikarya</taxon>
        <taxon>Ascomycota</taxon>
        <taxon>Pezizomycotina</taxon>
        <taxon>Dothideomycetes</taxon>
        <taxon>Pleosporomycetidae</taxon>
        <taxon>Pleosporales</taxon>
        <taxon>Pleosporales incertae sedis</taxon>
        <taxon>Lojkania</taxon>
    </lineage>
</organism>
<protein>
    <submittedName>
        <fullName evidence="2">Uncharacterized protein</fullName>
    </submittedName>
</protein>
<evidence type="ECO:0000313" key="3">
    <source>
        <dbReference type="Proteomes" id="UP000800093"/>
    </source>
</evidence>
<dbReference type="Proteomes" id="UP000800093">
    <property type="component" value="Unassembled WGS sequence"/>
</dbReference>
<dbReference type="OrthoDB" id="10265068at2759"/>
<feature type="compositionally biased region" description="Basic residues" evidence="1">
    <location>
        <begin position="49"/>
        <end position="64"/>
    </location>
</feature>
<evidence type="ECO:0000256" key="1">
    <source>
        <dbReference type="SAM" id="MobiDB-lite"/>
    </source>
</evidence>
<keyword evidence="3" id="KW-1185">Reference proteome</keyword>
<feature type="compositionally biased region" description="Polar residues" evidence="1">
    <location>
        <begin position="1"/>
        <end position="12"/>
    </location>
</feature>
<sequence length="188" mass="21217">MSSVNASKQSRSILRHRASSAATHALNPPLENGRKQKSPNSSRWGVKLTQKRAQRPQGRRKPLRQKQMALKAAVAEGDALVVVAQQLSLGILALADVFTSLSELLMPAPPSPERRYDKQNYPRLNPNANVKGKELLEPDDEREHWEIGHLPDIHPYALDSCRIFYRDTLRSVSEDVEGVELEWKRVVL</sequence>
<reference evidence="3" key="1">
    <citation type="journal article" date="2020" name="Stud. Mycol.">
        <title>101 Dothideomycetes genomes: A test case for predicting lifestyles and emergence of pathogens.</title>
        <authorList>
            <person name="Haridas S."/>
            <person name="Albert R."/>
            <person name="Binder M."/>
            <person name="Bloem J."/>
            <person name="LaButti K."/>
            <person name="Salamov A."/>
            <person name="Andreopoulos B."/>
            <person name="Baker S."/>
            <person name="Barry K."/>
            <person name="Bills G."/>
            <person name="Bluhm B."/>
            <person name="Cannon C."/>
            <person name="Castanera R."/>
            <person name="Culley D."/>
            <person name="Daum C."/>
            <person name="Ezra D."/>
            <person name="Gonzalez J."/>
            <person name="Henrissat B."/>
            <person name="Kuo A."/>
            <person name="Liang C."/>
            <person name="Lipzen A."/>
            <person name="Lutzoni F."/>
            <person name="Magnuson J."/>
            <person name="Mondo S."/>
            <person name="Nolan M."/>
            <person name="Ohm R."/>
            <person name="Pangilinan J."/>
            <person name="Park H.-J."/>
            <person name="Ramirez L."/>
            <person name="Alfaro M."/>
            <person name="Sun H."/>
            <person name="Tritt A."/>
            <person name="Yoshinaga Y."/>
            <person name="Zwiers L.-H."/>
            <person name="Turgeon B."/>
            <person name="Goodwin S."/>
            <person name="Spatafora J."/>
            <person name="Crous P."/>
            <person name="Grigoriev I."/>
        </authorList>
    </citation>
    <scope>NUCLEOTIDE SEQUENCE [LARGE SCALE GENOMIC DNA]</scope>
    <source>
        <strain evidence="3">CBS 304.66</strain>
    </source>
</reference>
<accession>A0A9P4MWL4</accession>
<dbReference type="AlphaFoldDB" id="A0A9P4MWL4"/>
<proteinExistence type="predicted"/>
<name>A0A9P4MWL4_9PLEO</name>